<dbReference type="GO" id="GO:0042777">
    <property type="term" value="P:proton motive force-driven plasma membrane ATP synthesis"/>
    <property type="evidence" value="ECO:0007669"/>
    <property type="project" value="UniProtKB-UniRule"/>
</dbReference>
<keyword evidence="7 10" id="KW-0472">Membrane</keyword>
<evidence type="ECO:0000256" key="6">
    <source>
        <dbReference type="ARBA" id="ARBA00023065"/>
    </source>
</evidence>
<dbReference type="PRINTS" id="PR00126">
    <property type="entry name" value="ATPASEGAMMA"/>
</dbReference>
<evidence type="ECO:0000313" key="12">
    <source>
        <dbReference type="Proteomes" id="UP000464317"/>
    </source>
</evidence>
<organism evidence="11 12">
    <name type="scientific">Mycoplasmopsis felis</name>
    <dbReference type="NCBI Taxonomy" id="33923"/>
    <lineage>
        <taxon>Bacteria</taxon>
        <taxon>Bacillati</taxon>
        <taxon>Mycoplasmatota</taxon>
        <taxon>Mycoplasmoidales</taxon>
        <taxon>Metamycoplasmataceae</taxon>
        <taxon>Mycoplasmopsis</taxon>
    </lineage>
</organism>
<evidence type="ECO:0000256" key="9">
    <source>
        <dbReference type="ARBA" id="ARBA00023310"/>
    </source>
</evidence>
<dbReference type="PANTHER" id="PTHR11693">
    <property type="entry name" value="ATP SYNTHASE GAMMA CHAIN"/>
    <property type="match status" value="1"/>
</dbReference>
<keyword evidence="5 10" id="KW-0375">Hydrogen ion transport</keyword>
<evidence type="ECO:0000256" key="10">
    <source>
        <dbReference type="HAMAP-Rule" id="MF_00815"/>
    </source>
</evidence>
<protein>
    <recommendedName>
        <fullName evidence="10">ATP synthase gamma chain</fullName>
    </recommendedName>
    <alternativeName>
        <fullName evidence="10">ATP synthase F1 sector gamma subunit</fullName>
    </alternativeName>
    <alternativeName>
        <fullName evidence="10">F-ATPase gamma subunit</fullName>
    </alternativeName>
</protein>
<dbReference type="GO" id="GO:0005886">
    <property type="term" value="C:plasma membrane"/>
    <property type="evidence" value="ECO:0007669"/>
    <property type="project" value="UniProtKB-SubCell"/>
</dbReference>
<evidence type="ECO:0000256" key="3">
    <source>
        <dbReference type="ARBA" id="ARBA00007681"/>
    </source>
</evidence>
<keyword evidence="8 10" id="KW-0139">CF(1)</keyword>
<evidence type="ECO:0000256" key="7">
    <source>
        <dbReference type="ARBA" id="ARBA00023136"/>
    </source>
</evidence>
<dbReference type="CDD" id="cd12151">
    <property type="entry name" value="F1-ATPase_gamma"/>
    <property type="match status" value="1"/>
</dbReference>
<keyword evidence="9 10" id="KW-0066">ATP synthesis</keyword>
<proteinExistence type="inferred from homology"/>
<comment type="subunit">
    <text evidence="10">F-type ATPases have 2 components, CF(1) - the catalytic core - and CF(0) - the membrane proton channel. CF(1) has five subunits: alpha(3), beta(3), gamma(1), delta(1), epsilon(1). CF(0) has three main subunits: a, b and c.</text>
</comment>
<dbReference type="InterPro" id="IPR035968">
    <property type="entry name" value="ATP_synth_F1_ATPase_gsu"/>
</dbReference>
<reference evidence="11 12" key="1">
    <citation type="submission" date="2020-01" db="EMBL/GenBank/DDBJ databases">
        <title>Complete genome sequence of Mycoplasma felis strain Myco-2.</title>
        <authorList>
            <person name="Kinoshita Y."/>
            <person name="Niwa H."/>
            <person name="Uchida-Fujii E."/>
            <person name="Nukada T."/>
        </authorList>
    </citation>
    <scope>NUCLEOTIDE SEQUENCE [LARGE SCALE GENOMIC DNA]</scope>
    <source>
        <strain evidence="11 12">Myco-2</strain>
    </source>
</reference>
<evidence type="ECO:0000256" key="2">
    <source>
        <dbReference type="ARBA" id="ARBA00004170"/>
    </source>
</evidence>
<evidence type="ECO:0000256" key="5">
    <source>
        <dbReference type="ARBA" id="ARBA00022781"/>
    </source>
</evidence>
<dbReference type="GO" id="GO:0005524">
    <property type="term" value="F:ATP binding"/>
    <property type="evidence" value="ECO:0007669"/>
    <property type="project" value="UniProtKB-UniRule"/>
</dbReference>
<dbReference type="InterPro" id="IPR000131">
    <property type="entry name" value="ATP_synth_F1_gsu"/>
</dbReference>
<accession>A0A809RTL9</accession>
<dbReference type="PANTHER" id="PTHR11693:SF22">
    <property type="entry name" value="ATP SYNTHASE SUBUNIT GAMMA, MITOCHONDRIAL"/>
    <property type="match status" value="1"/>
</dbReference>
<dbReference type="Gene3D" id="1.10.287.80">
    <property type="entry name" value="ATP synthase, gamma subunit, helix hairpin domain"/>
    <property type="match status" value="1"/>
</dbReference>
<keyword evidence="12" id="KW-1185">Reference proteome</keyword>
<keyword evidence="10" id="KW-1003">Cell membrane</keyword>
<gene>
    <name evidence="10 11" type="primary">atpG</name>
    <name evidence="11" type="ORF">JPM2_3550</name>
</gene>
<dbReference type="SUPFAM" id="SSF52943">
    <property type="entry name" value="ATP synthase (F1-ATPase), gamma subunit"/>
    <property type="match status" value="1"/>
</dbReference>
<evidence type="ECO:0000256" key="1">
    <source>
        <dbReference type="ARBA" id="ARBA00003456"/>
    </source>
</evidence>
<dbReference type="Pfam" id="PF00231">
    <property type="entry name" value="ATP-synt"/>
    <property type="match status" value="1"/>
</dbReference>
<name>A0A809RTL9_9BACT</name>
<sequence length="284" mass="31989">MPNLNNLKNRISVVSSTQKITNAMELVSTSKLRRLRNEYTQVKSYLDTLQDTFNELIAHVQPNDFYDIFPQNNIESSLYIVITSDLGLCGSYNSNIIKLLTEKIKQNDKIIILGTKGVGLVLGSSLKDQVIKSYINIGDKLSYKLSNEITKIALEYYTDKKISKINLIYTEFINNLTQTPISLQLFPINVNSYSKTQNQTDSIEFEPNAETVLLETIPMFISSMIYCLSANSKISEMASRRNAMENATSNAGDLIKDLKLEFNRQRQGIITQEITEIVAGADAT</sequence>
<comment type="subcellular location">
    <subcellularLocation>
        <location evidence="10">Cell membrane</location>
        <topology evidence="10">Peripheral membrane protein</topology>
    </subcellularLocation>
    <subcellularLocation>
        <location evidence="2">Membrane</location>
        <topology evidence="2">Peripheral membrane protein</topology>
    </subcellularLocation>
</comment>
<dbReference type="EMBL" id="AP022325">
    <property type="protein sequence ID" value="BBU47662.1"/>
    <property type="molecule type" value="Genomic_DNA"/>
</dbReference>
<keyword evidence="6 10" id="KW-0406">Ion transport</keyword>
<dbReference type="KEGG" id="mfel:JPM2_3550"/>
<dbReference type="GO" id="GO:0046933">
    <property type="term" value="F:proton-transporting ATP synthase activity, rotational mechanism"/>
    <property type="evidence" value="ECO:0007669"/>
    <property type="project" value="UniProtKB-UniRule"/>
</dbReference>
<dbReference type="GO" id="GO:0045259">
    <property type="term" value="C:proton-transporting ATP synthase complex"/>
    <property type="evidence" value="ECO:0007669"/>
    <property type="project" value="UniProtKB-KW"/>
</dbReference>
<dbReference type="PROSITE" id="PS00153">
    <property type="entry name" value="ATPASE_GAMMA"/>
    <property type="match status" value="1"/>
</dbReference>
<dbReference type="NCBIfam" id="TIGR01146">
    <property type="entry name" value="ATPsyn_F1gamma"/>
    <property type="match status" value="1"/>
</dbReference>
<evidence type="ECO:0000256" key="8">
    <source>
        <dbReference type="ARBA" id="ARBA00023196"/>
    </source>
</evidence>
<dbReference type="RefSeq" id="WP_161553128.1">
    <property type="nucleotide sequence ID" value="NZ_AP022325.1"/>
</dbReference>
<dbReference type="Gene3D" id="3.40.1380.10">
    <property type="match status" value="1"/>
</dbReference>
<comment type="similarity">
    <text evidence="3 10">Belongs to the ATPase gamma chain family.</text>
</comment>
<dbReference type="InterPro" id="IPR023632">
    <property type="entry name" value="ATP_synth_F1_gsu_CS"/>
</dbReference>
<evidence type="ECO:0000256" key="4">
    <source>
        <dbReference type="ARBA" id="ARBA00022448"/>
    </source>
</evidence>
<evidence type="ECO:0000313" key="11">
    <source>
        <dbReference type="EMBL" id="BBU47662.1"/>
    </source>
</evidence>
<keyword evidence="4 10" id="KW-0813">Transport</keyword>
<dbReference type="AlphaFoldDB" id="A0A809RTL9"/>
<dbReference type="Proteomes" id="UP000464317">
    <property type="component" value="Chromosome"/>
</dbReference>
<comment type="function">
    <text evidence="1 10">Produces ATP from ADP in the presence of a proton gradient across the membrane. The gamma chain is believed to be important in regulating ATPase activity and the flow of protons through the CF(0) complex.</text>
</comment>
<dbReference type="HAMAP" id="MF_00815">
    <property type="entry name" value="ATP_synth_gamma_bact"/>
    <property type="match status" value="1"/>
</dbReference>